<keyword evidence="5 6" id="KW-0326">Glycosidase</keyword>
<evidence type="ECO:0000256" key="1">
    <source>
        <dbReference type="ARBA" id="ARBA00001695"/>
    </source>
</evidence>
<dbReference type="InterPro" id="IPR011683">
    <property type="entry name" value="Glyco_hydro_53"/>
</dbReference>
<dbReference type="SUPFAM" id="SSF51445">
    <property type="entry name" value="(Trans)glycosidases"/>
    <property type="match status" value="1"/>
</dbReference>
<dbReference type="Pfam" id="PF14200">
    <property type="entry name" value="RicinB_lectin_2"/>
    <property type="match status" value="1"/>
</dbReference>
<comment type="caution">
    <text evidence="8">The sequence shown here is derived from an EMBL/GenBank/DDBJ whole genome shotgun (WGS) entry which is preliminary data.</text>
</comment>
<dbReference type="Pfam" id="PF07745">
    <property type="entry name" value="Glyco_hydro_53"/>
    <property type="match status" value="1"/>
</dbReference>
<dbReference type="Gene3D" id="3.20.20.80">
    <property type="entry name" value="Glycosidases"/>
    <property type="match status" value="1"/>
</dbReference>
<organism evidence="8 9">
    <name type="scientific">Catenovulum sediminis</name>
    <dbReference type="NCBI Taxonomy" id="1740262"/>
    <lineage>
        <taxon>Bacteria</taxon>
        <taxon>Pseudomonadati</taxon>
        <taxon>Pseudomonadota</taxon>
        <taxon>Gammaproteobacteria</taxon>
        <taxon>Alteromonadales</taxon>
        <taxon>Alteromonadaceae</taxon>
        <taxon>Catenovulum</taxon>
    </lineage>
</organism>
<dbReference type="EC" id="3.2.1.89" evidence="3 6"/>
<dbReference type="InterPro" id="IPR017853">
    <property type="entry name" value="GH"/>
</dbReference>
<feature type="domain" description="Ricin B lectin" evidence="7">
    <location>
        <begin position="339"/>
        <end position="476"/>
    </location>
</feature>
<comment type="similarity">
    <text evidence="2 6">Belongs to the glycosyl hydrolase 53 family.</text>
</comment>
<evidence type="ECO:0000256" key="2">
    <source>
        <dbReference type="ARBA" id="ARBA00010687"/>
    </source>
</evidence>
<keyword evidence="4 6" id="KW-0378">Hydrolase</keyword>
<reference evidence="8 9" key="1">
    <citation type="submission" date="2024-06" db="EMBL/GenBank/DDBJ databases">
        <authorList>
            <person name="Chen R.Y."/>
        </authorList>
    </citation>
    <scope>NUCLEOTIDE SEQUENCE [LARGE SCALE GENOMIC DNA]</scope>
    <source>
        <strain evidence="8 9">D2</strain>
    </source>
</reference>
<dbReference type="SMART" id="SM00458">
    <property type="entry name" value="RICIN"/>
    <property type="match status" value="1"/>
</dbReference>
<protein>
    <recommendedName>
        <fullName evidence="3 6">Arabinogalactan endo-beta-1,4-galactanase</fullName>
        <ecNumber evidence="3 6">3.2.1.89</ecNumber>
    </recommendedName>
</protein>
<dbReference type="PANTHER" id="PTHR34983:SF1">
    <property type="entry name" value="ARABINOGALACTAN ENDO-BETA-1,4-GALACTANASE A"/>
    <property type="match status" value="1"/>
</dbReference>
<evidence type="ECO:0000256" key="6">
    <source>
        <dbReference type="RuleBase" id="RU361192"/>
    </source>
</evidence>
<evidence type="ECO:0000256" key="4">
    <source>
        <dbReference type="ARBA" id="ARBA00022801"/>
    </source>
</evidence>
<dbReference type="SUPFAM" id="SSF50370">
    <property type="entry name" value="Ricin B-like lectins"/>
    <property type="match status" value="1"/>
</dbReference>
<dbReference type="CDD" id="cd23458">
    <property type="entry name" value="beta-trefoil_Ricin_AgaB34-like"/>
    <property type="match status" value="1"/>
</dbReference>
<keyword evidence="6" id="KW-0732">Signal</keyword>
<dbReference type="EMBL" id="JBELOE010000236">
    <property type="protein sequence ID" value="MER2492879.1"/>
    <property type="molecule type" value="Genomic_DNA"/>
</dbReference>
<gene>
    <name evidence="8" type="ORF">ABS311_13415</name>
</gene>
<evidence type="ECO:0000313" key="8">
    <source>
        <dbReference type="EMBL" id="MER2492879.1"/>
    </source>
</evidence>
<evidence type="ECO:0000256" key="5">
    <source>
        <dbReference type="ARBA" id="ARBA00023295"/>
    </source>
</evidence>
<keyword evidence="9" id="KW-1185">Reference proteome</keyword>
<dbReference type="PANTHER" id="PTHR34983">
    <property type="entry name" value="ARABINOGALACTAN ENDO-BETA-1,4-GALACTANASE A"/>
    <property type="match status" value="1"/>
</dbReference>
<sequence>MKKSKLITNTIAGLLLAVTHSQAFGFAKGADVGWLSEMEYYGTQFYNDAGQEQDVIQILKDHGMDSIRLRVWVDPEGGWNGIDDVINKAIRAKNAGMRIMIDFHYSDSWADPAKQFKPAAWETYDINGLMSAVWWHTYDSLNALKNAGITPEWVQVGNETNNGMLWDEGKATNSMQNFAWLVNSGHDAVKDVFPNAKVIVHLANCHDSANFRWMFDGINQYGAKYDVIGASAYPTNSAPTAWQTINNQCLDNLNDMVARYNKDVVITEVGAPWDHPEAPEIISDMISKVRQVNNGRGLGIFYWEPQASNWNGYTLGAWDPNTGKPTETLDAFLEQANSYPTTRIQSRHSNLCIDVYGSGTANGADVVQWACHTNANQQWSFEPTGDGYFQIKVAHSGLCLDVFEHSMLDGGNIVQWTCSASHNQHFMKEDMGDGYYRLRSRLSDKCIDVSAAGTSNGDSMIQWSCHNNWNQQWRDY</sequence>
<evidence type="ECO:0000313" key="9">
    <source>
        <dbReference type="Proteomes" id="UP001467690"/>
    </source>
</evidence>
<proteinExistence type="inferred from homology"/>
<dbReference type="Proteomes" id="UP001467690">
    <property type="component" value="Unassembled WGS sequence"/>
</dbReference>
<dbReference type="PROSITE" id="PS50231">
    <property type="entry name" value="RICIN_B_LECTIN"/>
    <property type="match status" value="1"/>
</dbReference>
<comment type="catalytic activity">
    <reaction evidence="1 6">
        <text>The enzyme specifically hydrolyzes (1-&gt;4)-beta-D-galactosidic linkages in type I arabinogalactans.</text>
        <dbReference type="EC" id="3.2.1.89"/>
    </reaction>
</comment>
<evidence type="ECO:0000259" key="7">
    <source>
        <dbReference type="SMART" id="SM00458"/>
    </source>
</evidence>
<dbReference type="Gene3D" id="2.80.10.50">
    <property type="match status" value="1"/>
</dbReference>
<dbReference type="InterPro" id="IPR035992">
    <property type="entry name" value="Ricin_B-like_lectins"/>
</dbReference>
<evidence type="ECO:0000256" key="3">
    <source>
        <dbReference type="ARBA" id="ARBA00012556"/>
    </source>
</evidence>
<feature type="signal peptide" evidence="6">
    <location>
        <begin position="1"/>
        <end position="23"/>
    </location>
</feature>
<feature type="chain" id="PRO_5044987729" description="Arabinogalactan endo-beta-1,4-galactanase" evidence="6">
    <location>
        <begin position="24"/>
        <end position="476"/>
    </location>
</feature>
<dbReference type="InterPro" id="IPR000772">
    <property type="entry name" value="Ricin_B_lectin"/>
</dbReference>
<name>A0ABV1RIX3_9ALTE</name>
<dbReference type="RefSeq" id="WP_350402353.1">
    <property type="nucleotide sequence ID" value="NZ_JBELOE010000236.1"/>
</dbReference>
<accession>A0ABV1RIX3</accession>
<dbReference type="CDD" id="cd00161">
    <property type="entry name" value="beta-trefoil_Ricin-like"/>
    <property type="match status" value="1"/>
</dbReference>